<evidence type="ECO:0000313" key="6">
    <source>
        <dbReference type="Proteomes" id="UP000438182"/>
    </source>
</evidence>
<dbReference type="Proteomes" id="UP000438182">
    <property type="component" value="Unassembled WGS sequence"/>
</dbReference>
<dbReference type="RefSeq" id="WP_160426769.1">
    <property type="nucleotide sequence ID" value="NZ_WSTA01000103.1"/>
</dbReference>
<dbReference type="NCBIfam" id="NF041155">
    <property type="entry name" value="encap_f1"/>
    <property type="match status" value="1"/>
</dbReference>
<accession>A0A6I4P0K2</accession>
<dbReference type="PANTHER" id="PTHR37165:SF1">
    <property type="entry name" value="TYPE 1 ENCAPSULIN SHELL PROTEIN"/>
    <property type="match status" value="1"/>
</dbReference>
<gene>
    <name evidence="5" type="ORF">GB864_16375</name>
</gene>
<dbReference type="PANTHER" id="PTHR37165">
    <property type="entry name" value="PEPTIDASE U56 FAMILY"/>
    <property type="match status" value="1"/>
</dbReference>
<dbReference type="Gene3D" id="3.30.2320.10">
    <property type="entry name" value="hypothetical protein PF0899 domain"/>
    <property type="match status" value="1"/>
</dbReference>
<keyword evidence="3" id="KW-1284">Encapsulin nanocompartment</keyword>
<dbReference type="InterPro" id="IPR007544">
    <property type="entry name" value="ENCAP"/>
</dbReference>
<organism evidence="5 6">
    <name type="scientific">Agromyces seonyuensis</name>
    <dbReference type="NCBI Taxonomy" id="2662446"/>
    <lineage>
        <taxon>Bacteria</taxon>
        <taxon>Bacillati</taxon>
        <taxon>Actinomycetota</taxon>
        <taxon>Actinomycetes</taxon>
        <taxon>Micrococcales</taxon>
        <taxon>Microbacteriaceae</taxon>
        <taxon>Agromyces</taxon>
    </lineage>
</organism>
<dbReference type="EMBL" id="WSTA01000103">
    <property type="protein sequence ID" value="MWC00121.1"/>
    <property type="molecule type" value="Genomic_DNA"/>
</dbReference>
<proteinExistence type="inferred from homology"/>
<name>A0A6I4P0K2_9MICO</name>
<protein>
    <recommendedName>
        <fullName evidence="4">Type 1 encapsulin shell protein</fullName>
    </recommendedName>
</protein>
<evidence type="ECO:0000256" key="3">
    <source>
        <dbReference type="ARBA" id="ARBA00033787"/>
    </source>
</evidence>
<comment type="similarity">
    <text evidence="2">Belongs to the encapsulin family. Family 1 subfamily.</text>
</comment>
<reference evidence="5 6" key="1">
    <citation type="submission" date="2019-12" db="EMBL/GenBank/DDBJ databases">
        <authorList>
            <person name="Kim Y.S."/>
        </authorList>
    </citation>
    <scope>NUCLEOTIDE SEQUENCE [LARGE SCALE GENOMIC DNA]</scope>
    <source>
        <strain evidence="5 6">MMS17-SY077</strain>
    </source>
</reference>
<evidence type="ECO:0000256" key="4">
    <source>
        <dbReference type="ARBA" id="ARBA00050023"/>
    </source>
</evidence>
<keyword evidence="6" id="KW-1185">Reference proteome</keyword>
<dbReference type="Pfam" id="PF04454">
    <property type="entry name" value="Linocin_M18"/>
    <property type="match status" value="1"/>
</dbReference>
<dbReference type="AlphaFoldDB" id="A0A6I4P0K2"/>
<dbReference type="PIRSF" id="PIRSF019254">
    <property type="entry name" value="CFP29"/>
    <property type="match status" value="1"/>
</dbReference>
<dbReference type="InterPro" id="IPR051429">
    <property type="entry name" value="Encapsulin_nc"/>
</dbReference>
<evidence type="ECO:0000256" key="1">
    <source>
        <dbReference type="ARBA" id="ARBA00033738"/>
    </source>
</evidence>
<sequence>MSDHLLRHLAPIPSDAWRLLDEEAKERLPVALAARKLVDFEGPKGWEHSATNLGRVTAVVAAPAENVIARNRRVLPLTELRAAFALTREELVDASRGADDVDLGPLDEAAVQIASVENSAVFNGWPEAGIAGIVPSSPHAPLLHDGDDAAGYDDHVASAIATLKHAGIDGPYALALGPADWTAVVESNDAGGYPLVRHLGDVLGGPIEWVPGLEGGVVLSLRGGDYVLEVGEDLSIGYAAHDAETVSLYFEESFSFRVNTPEAAVSIRMA</sequence>
<dbReference type="GO" id="GO:0140737">
    <property type="term" value="C:encapsulin nanocompartment"/>
    <property type="evidence" value="ECO:0007669"/>
    <property type="project" value="UniProtKB-SubCell"/>
</dbReference>
<dbReference type="Gene3D" id="3.30.2400.30">
    <property type="match status" value="1"/>
</dbReference>
<comment type="caution">
    <text evidence="5">The sequence shown here is derived from an EMBL/GenBank/DDBJ whole genome shotgun (WGS) entry which is preliminary data.</text>
</comment>
<evidence type="ECO:0000313" key="5">
    <source>
        <dbReference type="EMBL" id="MWC00121.1"/>
    </source>
</evidence>
<comment type="subcellular location">
    <subcellularLocation>
        <location evidence="1">Encapsulin nanocompartment</location>
    </subcellularLocation>
</comment>
<evidence type="ECO:0000256" key="2">
    <source>
        <dbReference type="ARBA" id="ARBA00033743"/>
    </source>
</evidence>